<evidence type="ECO:0000256" key="2">
    <source>
        <dbReference type="ARBA" id="ARBA00007467"/>
    </source>
</evidence>
<dbReference type="InterPro" id="IPR018460">
    <property type="entry name" value="Battenin_disease_Cln3_subgr"/>
</dbReference>
<feature type="transmembrane region" description="Helical" evidence="8">
    <location>
        <begin position="124"/>
        <end position="148"/>
    </location>
</feature>
<dbReference type="GO" id="GO:0005774">
    <property type="term" value="C:vacuolar membrane"/>
    <property type="evidence" value="ECO:0007669"/>
    <property type="project" value="UniProtKB-SubCell"/>
</dbReference>
<dbReference type="Pfam" id="PF02487">
    <property type="entry name" value="CLN3"/>
    <property type="match status" value="1"/>
</dbReference>
<evidence type="ECO:0000256" key="7">
    <source>
        <dbReference type="ARBA" id="ARBA00023136"/>
    </source>
</evidence>
<dbReference type="OrthoDB" id="5965864at2759"/>
<feature type="transmembrane region" description="Helical" evidence="8">
    <location>
        <begin position="9"/>
        <end position="32"/>
    </location>
</feature>
<proteinExistence type="inferred from homology"/>
<evidence type="ECO:0000256" key="3">
    <source>
        <dbReference type="ARBA" id="ARBA00022448"/>
    </source>
</evidence>
<evidence type="ECO:0000256" key="5">
    <source>
        <dbReference type="ARBA" id="ARBA00022970"/>
    </source>
</evidence>
<keyword evidence="10" id="KW-1185">Reference proteome</keyword>
<dbReference type="InParanoid" id="A0A448YRB9"/>
<evidence type="ECO:0000313" key="10">
    <source>
        <dbReference type="Proteomes" id="UP000290900"/>
    </source>
</evidence>
<dbReference type="PRINTS" id="PR01315">
    <property type="entry name" value="BATTENIN"/>
</dbReference>
<accession>A0A448YRB9</accession>
<gene>
    <name evidence="9" type="ORF">BRENAR_LOCUS4181</name>
</gene>
<dbReference type="GO" id="GO:0051453">
    <property type="term" value="P:regulation of intracellular pH"/>
    <property type="evidence" value="ECO:0007669"/>
    <property type="project" value="TreeGrafter"/>
</dbReference>
<evidence type="ECO:0000256" key="6">
    <source>
        <dbReference type="ARBA" id="ARBA00022989"/>
    </source>
</evidence>
<feature type="transmembrane region" description="Helical" evidence="8">
    <location>
        <begin position="66"/>
        <end position="85"/>
    </location>
</feature>
<comment type="subcellular location">
    <subcellularLocation>
        <location evidence="1">Endomembrane system</location>
        <topology evidence="1">Multi-pass membrane protein</topology>
    </subcellularLocation>
    <subcellularLocation>
        <location evidence="8">Vacuole membrane</location>
        <topology evidence="8">Multi-pass membrane protein</topology>
    </subcellularLocation>
</comment>
<dbReference type="PANTHER" id="PTHR10981">
    <property type="entry name" value="BATTENIN"/>
    <property type="match status" value="1"/>
</dbReference>
<dbReference type="STRING" id="13370.A0A448YRB9"/>
<dbReference type="AlphaFoldDB" id="A0A448YRB9"/>
<evidence type="ECO:0000256" key="8">
    <source>
        <dbReference type="RuleBase" id="RU361113"/>
    </source>
</evidence>
<evidence type="ECO:0000256" key="4">
    <source>
        <dbReference type="ARBA" id="ARBA00022692"/>
    </source>
</evidence>
<reference evidence="9 10" key="1">
    <citation type="submission" date="2018-12" db="EMBL/GenBank/DDBJ databases">
        <authorList>
            <person name="Tiukova I."/>
            <person name="Dainat J."/>
        </authorList>
    </citation>
    <scope>NUCLEOTIDE SEQUENCE [LARGE SCALE GENOMIC DNA]</scope>
</reference>
<keyword evidence="7 8" id="KW-0472">Membrane</keyword>
<keyword evidence="4 8" id="KW-0812">Transmembrane</keyword>
<dbReference type="PIRSF" id="PIRSF015974">
    <property type="entry name" value="CLN3_BTN1"/>
    <property type="match status" value="1"/>
</dbReference>
<dbReference type="InterPro" id="IPR003492">
    <property type="entry name" value="Battenin_disease_Cln3"/>
</dbReference>
<keyword evidence="3" id="KW-0813">Transport</keyword>
<dbReference type="InterPro" id="IPR036259">
    <property type="entry name" value="MFS_trans_sf"/>
</dbReference>
<dbReference type="Gene3D" id="1.20.1250.20">
    <property type="entry name" value="MFS general substrate transporter like domains"/>
    <property type="match status" value="1"/>
</dbReference>
<evidence type="ECO:0000256" key="1">
    <source>
        <dbReference type="ARBA" id="ARBA00004127"/>
    </source>
</evidence>
<dbReference type="EMBL" id="CAACVR010000045">
    <property type="protein sequence ID" value="VEU23451.1"/>
    <property type="molecule type" value="Genomic_DNA"/>
</dbReference>
<evidence type="ECO:0000313" key="9">
    <source>
        <dbReference type="EMBL" id="VEU23451.1"/>
    </source>
</evidence>
<dbReference type="PANTHER" id="PTHR10981:SF0">
    <property type="entry name" value="BATTENIN"/>
    <property type="match status" value="1"/>
</dbReference>
<organism evidence="9 10">
    <name type="scientific">Brettanomyces naardenensis</name>
    <name type="common">Yeast</name>
    <dbReference type="NCBI Taxonomy" id="13370"/>
    <lineage>
        <taxon>Eukaryota</taxon>
        <taxon>Fungi</taxon>
        <taxon>Dikarya</taxon>
        <taxon>Ascomycota</taxon>
        <taxon>Saccharomycotina</taxon>
        <taxon>Pichiomycetes</taxon>
        <taxon>Pichiales</taxon>
        <taxon>Pichiaceae</taxon>
        <taxon>Brettanomyces</taxon>
    </lineage>
</organism>
<sequence>MSLRVFSSFWIFGLVNNVLYVIILSAAIDLVGPTTPKAVVLMADVLPSFICKITAPFYIHIIPYNVRICVLVFLSCTGMIIISLFDNVILVLLGIVLASMSSGLGEITFLQLTHYYSEISLHAWSSGTGGAGLVGSFLFMLMTTIFGINPQVCLLLSSLIPFVFIGGYFYLLPERPSADNHPEELEIMQEGDLVAQPKLQPNSLEDHIRSTLLRLQPYLVPYMGPLFTVYIAEYIINQGVSPTLLFILDDMPFHHYRDAYVTYGTLYQLGVFISRSSGAFIKIDRLYILSALQVVNLAACIFQSLFVWLPNIYLVMILVFYEGLLGGLSYINTFRLVTERTRLSEREFAMGCVTISDSGGIVVAAAVSMLLEPSLCGYQVSHGRPWCRQK</sequence>
<dbReference type="SUPFAM" id="SSF103473">
    <property type="entry name" value="MFS general substrate transporter"/>
    <property type="match status" value="1"/>
</dbReference>
<keyword evidence="8" id="KW-0926">Vacuole</keyword>
<dbReference type="Proteomes" id="UP000290900">
    <property type="component" value="Unassembled WGS sequence"/>
</dbReference>
<keyword evidence="6 8" id="KW-1133">Transmembrane helix</keyword>
<feature type="transmembrane region" description="Helical" evidence="8">
    <location>
        <begin position="286"/>
        <end position="306"/>
    </location>
</feature>
<dbReference type="FunCoup" id="A0A448YRB9">
    <property type="interactions" value="118"/>
</dbReference>
<dbReference type="GO" id="GO:0006865">
    <property type="term" value="P:amino acid transport"/>
    <property type="evidence" value="ECO:0007669"/>
    <property type="project" value="UniProtKB-KW"/>
</dbReference>
<comment type="similarity">
    <text evidence="2 8">Belongs to the battenin family.</text>
</comment>
<feature type="transmembrane region" description="Helical" evidence="8">
    <location>
        <begin position="154"/>
        <end position="172"/>
    </location>
</feature>
<feature type="transmembrane region" description="Helical" evidence="8">
    <location>
        <begin position="312"/>
        <end position="336"/>
    </location>
</feature>
<name>A0A448YRB9_BRENA</name>
<feature type="transmembrane region" description="Helical" evidence="8">
    <location>
        <begin position="38"/>
        <end position="59"/>
    </location>
</feature>
<keyword evidence="5" id="KW-0029">Amino-acid transport</keyword>
<dbReference type="GO" id="GO:0012505">
    <property type="term" value="C:endomembrane system"/>
    <property type="evidence" value="ECO:0007669"/>
    <property type="project" value="UniProtKB-SubCell"/>
</dbReference>
<protein>
    <recommendedName>
        <fullName evidence="8">Protein BTN</fullName>
    </recommendedName>
</protein>